<dbReference type="InterPro" id="IPR051262">
    <property type="entry name" value="SMP-30/CGR1_Lactonase"/>
</dbReference>
<dbReference type="InterPro" id="IPR013658">
    <property type="entry name" value="SGL"/>
</dbReference>
<name>A0A1A3BGB9_MYCAS</name>
<protein>
    <submittedName>
        <fullName evidence="2">Gluconolaconase</fullName>
    </submittedName>
</protein>
<accession>A0A1A3BGB9</accession>
<dbReference type="PANTHER" id="PTHR47572">
    <property type="entry name" value="LIPOPROTEIN-RELATED"/>
    <property type="match status" value="1"/>
</dbReference>
<dbReference type="AlphaFoldDB" id="A0A1A3BGB9"/>
<dbReference type="InterPro" id="IPR011042">
    <property type="entry name" value="6-blade_b-propeller_TolB-like"/>
</dbReference>
<dbReference type="EMBL" id="LZKQ01000336">
    <property type="protein sequence ID" value="OBI72466.1"/>
    <property type="molecule type" value="Genomic_DNA"/>
</dbReference>
<proteinExistence type="predicted"/>
<organism evidence="2 3">
    <name type="scientific">Mycobacterium asiaticum</name>
    <dbReference type="NCBI Taxonomy" id="1790"/>
    <lineage>
        <taxon>Bacteria</taxon>
        <taxon>Bacillati</taxon>
        <taxon>Actinomycetota</taxon>
        <taxon>Actinomycetes</taxon>
        <taxon>Mycobacteriales</taxon>
        <taxon>Mycobacteriaceae</taxon>
        <taxon>Mycobacterium</taxon>
    </lineage>
</organism>
<comment type="caution">
    <text evidence="2">The sequence shown here is derived from an EMBL/GenBank/DDBJ whole genome shotgun (WGS) entry which is preliminary data.</text>
</comment>
<dbReference type="Gene3D" id="2.120.10.30">
    <property type="entry name" value="TolB, C-terminal domain"/>
    <property type="match status" value="2"/>
</dbReference>
<dbReference type="PANTHER" id="PTHR47572:SF5">
    <property type="entry name" value="BLR2277 PROTEIN"/>
    <property type="match status" value="1"/>
</dbReference>
<dbReference type="eggNOG" id="COG3386">
    <property type="taxonomic scope" value="Bacteria"/>
</dbReference>
<evidence type="ECO:0000259" key="1">
    <source>
        <dbReference type="Pfam" id="PF08450"/>
    </source>
</evidence>
<dbReference type="Proteomes" id="UP000093795">
    <property type="component" value="Unassembled WGS sequence"/>
</dbReference>
<dbReference type="SUPFAM" id="SSF63829">
    <property type="entry name" value="Calcium-dependent phosphotriesterase"/>
    <property type="match status" value="1"/>
</dbReference>
<gene>
    <name evidence="2" type="ORF">A9X01_08190</name>
</gene>
<sequence length="310" mass="32355">MTATRVLADGLAFPEGPVVLDDGSVLVSEMAAGRITRVCAGGYTEPFALTGGGPNGLGRLPDGRLVVCQNGGSRFGLGAWPYEFDGSVEVFRPVGPPEHPARPSLQIVAQDGTVTELTTTFRTRSGGDRPLVRPSDLCVDTHGGFYVTDGGTTRGRERIMTGLLYGTPDGDLREIVYPLEMPNGIALSPDGTRLYLAETRTRRVWEFELSGPGQVRRARGLATVPSGGALNIGGADGVSTDPEGRVLVATLGTGGVTIFSPDGELIGAIPAEDPMTTNVTVSADGLTLYLTLASTGRLVAVDDWRNAAGI</sequence>
<dbReference type="Pfam" id="PF08450">
    <property type="entry name" value="SGL"/>
    <property type="match status" value="1"/>
</dbReference>
<feature type="domain" description="SMP-30/Gluconolactonase/LRE-like region" evidence="1">
    <location>
        <begin position="13"/>
        <end position="293"/>
    </location>
</feature>
<dbReference type="RefSeq" id="WP_065123896.1">
    <property type="nucleotide sequence ID" value="NZ_LZKQ01000336.1"/>
</dbReference>
<evidence type="ECO:0000313" key="2">
    <source>
        <dbReference type="EMBL" id="OBI72466.1"/>
    </source>
</evidence>
<evidence type="ECO:0000313" key="3">
    <source>
        <dbReference type="Proteomes" id="UP000093795"/>
    </source>
</evidence>
<reference evidence="2 3" key="1">
    <citation type="submission" date="2016-06" db="EMBL/GenBank/DDBJ databases">
        <authorList>
            <person name="Kjaerup R.B."/>
            <person name="Dalgaard T.S."/>
            <person name="Juul-Madsen H.R."/>
        </authorList>
    </citation>
    <scope>NUCLEOTIDE SEQUENCE [LARGE SCALE GENOMIC DNA]</scope>
    <source>
        <strain evidence="2 3">1081914.2</strain>
    </source>
</reference>